<evidence type="ECO:0008006" key="3">
    <source>
        <dbReference type="Google" id="ProtNLM"/>
    </source>
</evidence>
<dbReference type="RefSeq" id="XP_016621103.1">
    <property type="nucleotide sequence ID" value="XM_016762156.1"/>
</dbReference>
<dbReference type="InterPro" id="IPR011051">
    <property type="entry name" value="RmlC_Cupin_sf"/>
</dbReference>
<dbReference type="VEuPathDB" id="FungiDB:Z519_04410"/>
<dbReference type="OrthoDB" id="9976870at2759"/>
<gene>
    <name evidence="1" type="ORF">Z519_04410</name>
</gene>
<dbReference type="AlphaFoldDB" id="A0A0D2ICC7"/>
<proteinExistence type="predicted"/>
<dbReference type="HOGENOM" id="CLU_089363_2_0_1"/>
<name>A0A0D2ICC7_CLAB1</name>
<sequence length="145" mass="16497">MPPTTPSSSNGRSSVEFHRPNSEFIMTHTIPPTTSEHGHSIVRPPFHYHIYQSERFHVVSGEGTFRKGTGREPWITLSSVPGGQSTAGVNAGVYYKFENASKTDPQVIDIQLDPEAYESEQRFFRNFFGHMDDCRRPRCSRVFFS</sequence>
<organism evidence="1 2">
    <name type="scientific">Cladophialophora bantiana (strain ATCC 10958 / CBS 173.52 / CDC B-1940 / NIH 8579)</name>
    <name type="common">Xylohypha bantiana</name>
    <dbReference type="NCBI Taxonomy" id="1442370"/>
    <lineage>
        <taxon>Eukaryota</taxon>
        <taxon>Fungi</taxon>
        <taxon>Dikarya</taxon>
        <taxon>Ascomycota</taxon>
        <taxon>Pezizomycotina</taxon>
        <taxon>Eurotiomycetes</taxon>
        <taxon>Chaetothyriomycetidae</taxon>
        <taxon>Chaetothyriales</taxon>
        <taxon>Herpotrichiellaceae</taxon>
        <taxon>Cladophialophora</taxon>
    </lineage>
</organism>
<dbReference type="GeneID" id="27697338"/>
<dbReference type="EMBL" id="KN846985">
    <property type="protein sequence ID" value="KIW94434.1"/>
    <property type="molecule type" value="Genomic_DNA"/>
</dbReference>
<keyword evidence="2" id="KW-1185">Reference proteome</keyword>
<dbReference type="SUPFAM" id="SSF51182">
    <property type="entry name" value="RmlC-like cupins"/>
    <property type="match status" value="1"/>
</dbReference>
<accession>A0A0D2ICC7</accession>
<dbReference type="Proteomes" id="UP000053789">
    <property type="component" value="Unassembled WGS sequence"/>
</dbReference>
<protein>
    <recommendedName>
        <fullName evidence="3">Cupin 2 conserved barrel domain-containing protein</fullName>
    </recommendedName>
</protein>
<reference evidence="1" key="1">
    <citation type="submission" date="2015-01" db="EMBL/GenBank/DDBJ databases">
        <title>The Genome Sequence of Cladophialophora bantiana CBS 173.52.</title>
        <authorList>
            <consortium name="The Broad Institute Genomics Platform"/>
            <person name="Cuomo C."/>
            <person name="de Hoog S."/>
            <person name="Gorbushina A."/>
            <person name="Stielow B."/>
            <person name="Teixiera M."/>
            <person name="Abouelleil A."/>
            <person name="Chapman S.B."/>
            <person name="Priest M."/>
            <person name="Young S.K."/>
            <person name="Wortman J."/>
            <person name="Nusbaum C."/>
            <person name="Birren B."/>
        </authorList>
    </citation>
    <scope>NUCLEOTIDE SEQUENCE [LARGE SCALE GENOMIC DNA]</scope>
    <source>
        <strain evidence="1">CBS 173.52</strain>
    </source>
</reference>
<dbReference type="InterPro" id="IPR014710">
    <property type="entry name" value="RmlC-like_jellyroll"/>
</dbReference>
<evidence type="ECO:0000313" key="2">
    <source>
        <dbReference type="Proteomes" id="UP000053789"/>
    </source>
</evidence>
<evidence type="ECO:0000313" key="1">
    <source>
        <dbReference type="EMBL" id="KIW94434.1"/>
    </source>
</evidence>
<dbReference type="Gene3D" id="2.60.120.10">
    <property type="entry name" value="Jelly Rolls"/>
    <property type="match status" value="1"/>
</dbReference>